<keyword evidence="1" id="KW-0732">Signal</keyword>
<dbReference type="Gene3D" id="2.160.20.10">
    <property type="entry name" value="Single-stranded right-handed beta-helix, Pectin lyase-like"/>
    <property type="match status" value="1"/>
</dbReference>
<dbReference type="EMBL" id="JABFDN010000019">
    <property type="protein sequence ID" value="NPU69594.1"/>
    <property type="molecule type" value="Genomic_DNA"/>
</dbReference>
<dbReference type="Proteomes" id="UP000886476">
    <property type="component" value="Unassembled WGS sequence"/>
</dbReference>
<proteinExistence type="predicted"/>
<dbReference type="InterPro" id="IPR012334">
    <property type="entry name" value="Pectin_lyas_fold"/>
</dbReference>
<gene>
    <name evidence="2" type="ORF">HL667_31640</name>
</gene>
<evidence type="ECO:0000313" key="3">
    <source>
        <dbReference type="Proteomes" id="UP000886476"/>
    </source>
</evidence>
<keyword evidence="3" id="KW-1185">Reference proteome</keyword>
<accession>A0ABX2CQA7</accession>
<evidence type="ECO:0000313" key="2">
    <source>
        <dbReference type="EMBL" id="NPU69594.1"/>
    </source>
</evidence>
<reference evidence="2" key="1">
    <citation type="submission" date="2020-05" db="EMBL/GenBank/DDBJ databases">
        <title>Nod-independent and nitrogen-fixing Bradyrhizobium aeschynomene sp. nov. isolated from nodules of Aeschynomene indica.</title>
        <authorList>
            <person name="Zhang Z."/>
        </authorList>
    </citation>
    <scope>NUCLEOTIDE SEQUENCE</scope>
    <source>
        <strain evidence="2">83012</strain>
    </source>
</reference>
<feature type="signal peptide" evidence="1">
    <location>
        <begin position="1"/>
        <end position="25"/>
    </location>
</feature>
<protein>
    <submittedName>
        <fullName evidence="2">Right-handed parallel beta-helix repeat-containing protein</fullName>
    </submittedName>
</protein>
<dbReference type="SUPFAM" id="SSF51126">
    <property type="entry name" value="Pectin lyase-like"/>
    <property type="match status" value="1"/>
</dbReference>
<comment type="caution">
    <text evidence="2">The sequence shown here is derived from an EMBL/GenBank/DDBJ whole genome shotgun (WGS) entry which is preliminary data.</text>
</comment>
<sequence length="286" mass="28067">MRKLVSSIGFLCVAMLMLASSGAQAQATRTWVSGVGDDVNPCSRTAPCKTFAGAISKTAAGGEIDVLDPGGFGAVTITKSITIDGGGTMASVLASATNGINVNAGANDVIILRNLSINGAGTTLGINGVNFLAGRKLVIENCTIENFSQSAVSVAPSGAAQVVIADSSLKASAFGVTVSTANSASAISVLVSNTRTIVNGNAGISATVPAGKPGMGVFLDRLVSEFNNTGVLASGSGAIVTLGNSVIQGNSNGVVQTGGGSVSSFKNNAISNNGVDGTPLAGISLN</sequence>
<evidence type="ECO:0000256" key="1">
    <source>
        <dbReference type="SAM" id="SignalP"/>
    </source>
</evidence>
<name>A0ABX2CQA7_9BRAD</name>
<feature type="chain" id="PRO_5047308481" evidence="1">
    <location>
        <begin position="26"/>
        <end position="286"/>
    </location>
</feature>
<organism evidence="2 3">
    <name type="scientific">Bradyrhizobium aeschynomenes</name>
    <dbReference type="NCBI Taxonomy" id="2734909"/>
    <lineage>
        <taxon>Bacteria</taxon>
        <taxon>Pseudomonadati</taxon>
        <taxon>Pseudomonadota</taxon>
        <taxon>Alphaproteobacteria</taxon>
        <taxon>Hyphomicrobiales</taxon>
        <taxon>Nitrobacteraceae</taxon>
        <taxon>Bradyrhizobium</taxon>
    </lineage>
</organism>
<dbReference type="InterPro" id="IPR011050">
    <property type="entry name" value="Pectin_lyase_fold/virulence"/>
</dbReference>